<dbReference type="Proteomes" id="UP000283433">
    <property type="component" value="Unassembled WGS sequence"/>
</dbReference>
<evidence type="ECO:0000313" key="8">
    <source>
        <dbReference type="EMBL" id="RKD16288.1"/>
    </source>
</evidence>
<protein>
    <submittedName>
        <fullName evidence="8">Lipid A biosynthesis acyltransferase</fullName>
    </submittedName>
</protein>
<comment type="caution">
    <text evidence="8">The sequence shown here is derived from an EMBL/GenBank/DDBJ whole genome shotgun (WGS) entry which is preliminary data.</text>
</comment>
<dbReference type="GO" id="GO:0016746">
    <property type="term" value="F:acyltransferase activity"/>
    <property type="evidence" value="ECO:0007669"/>
    <property type="project" value="UniProtKB-KW"/>
</dbReference>
<accession>A0A419S606</accession>
<feature type="transmembrane region" description="Helical" evidence="7">
    <location>
        <begin position="12"/>
        <end position="40"/>
    </location>
</feature>
<dbReference type="EMBL" id="MBTA01000023">
    <property type="protein sequence ID" value="RKD16288.1"/>
    <property type="molecule type" value="Genomic_DNA"/>
</dbReference>
<keyword evidence="3" id="KW-0997">Cell inner membrane</keyword>
<dbReference type="CDD" id="cd07984">
    <property type="entry name" value="LPLAT_LABLAT-like"/>
    <property type="match status" value="1"/>
</dbReference>
<evidence type="ECO:0000256" key="3">
    <source>
        <dbReference type="ARBA" id="ARBA00022519"/>
    </source>
</evidence>
<keyword evidence="4 8" id="KW-0808">Transferase</keyword>
<keyword evidence="7" id="KW-0812">Transmembrane</keyword>
<sequence length="291" mass="34335">MINKGLSKAIAFFLYLVSLLPMPILYLISDVLYYLLYYILGYRKKVVRENLQKSFPEKSVSELLIIERKYFRYLADLMMEVVKMFSASERFINSRFKFSNTDLLNRYEASGQSYLFVVGHYGNWEWSALVTPLLVKAQTLIVYKPLNNPIMDGFFKEARERTGAKMVKMRAILREMVKRKNELTVSVFAADQTPARAEIQQYITFLNQDTPVFLGIEKIAKITNYPVVFCDIERRGRGYYNCDFKLVCDKPKETADLEITKAHTKLLENRIIQEPAYWLWSHKRWKYKPEE</sequence>
<gene>
    <name evidence="8" type="ORF">BCY91_05300</name>
</gene>
<dbReference type="OrthoDB" id="9801955at2"/>
<proteinExistence type="predicted"/>
<evidence type="ECO:0000256" key="2">
    <source>
        <dbReference type="ARBA" id="ARBA00022475"/>
    </source>
</evidence>
<dbReference type="GO" id="GO:0009247">
    <property type="term" value="P:glycolipid biosynthetic process"/>
    <property type="evidence" value="ECO:0007669"/>
    <property type="project" value="UniProtKB-ARBA"/>
</dbReference>
<evidence type="ECO:0000256" key="1">
    <source>
        <dbReference type="ARBA" id="ARBA00004533"/>
    </source>
</evidence>
<dbReference type="AlphaFoldDB" id="A0A419S606"/>
<name>A0A419S606_9SPHI</name>
<comment type="subcellular location">
    <subcellularLocation>
        <location evidence="1">Cell inner membrane</location>
    </subcellularLocation>
</comment>
<evidence type="ECO:0000256" key="4">
    <source>
        <dbReference type="ARBA" id="ARBA00022679"/>
    </source>
</evidence>
<keyword evidence="5 7" id="KW-0472">Membrane</keyword>
<dbReference type="RefSeq" id="WP_120181789.1">
    <property type="nucleotide sequence ID" value="NZ_MBTA01000023.1"/>
</dbReference>
<evidence type="ECO:0000256" key="5">
    <source>
        <dbReference type="ARBA" id="ARBA00023136"/>
    </source>
</evidence>
<keyword evidence="2" id="KW-1003">Cell membrane</keyword>
<dbReference type="InterPro" id="IPR004960">
    <property type="entry name" value="LipA_acyltrans"/>
</dbReference>
<reference evidence="8 9" key="1">
    <citation type="submission" date="2016-07" db="EMBL/GenBank/DDBJ databases">
        <title>Genome of Pelobium manganitolerans.</title>
        <authorList>
            <person name="Wu S."/>
            <person name="Wang G."/>
        </authorList>
    </citation>
    <scope>NUCLEOTIDE SEQUENCE [LARGE SCALE GENOMIC DNA]</scope>
    <source>
        <strain evidence="8 9">YS-25</strain>
    </source>
</reference>
<evidence type="ECO:0000256" key="6">
    <source>
        <dbReference type="ARBA" id="ARBA00023315"/>
    </source>
</evidence>
<dbReference type="PANTHER" id="PTHR30606">
    <property type="entry name" value="LIPID A BIOSYNTHESIS LAUROYL ACYLTRANSFERASE"/>
    <property type="match status" value="1"/>
</dbReference>
<keyword evidence="7" id="KW-1133">Transmembrane helix</keyword>
<dbReference type="GO" id="GO:0005886">
    <property type="term" value="C:plasma membrane"/>
    <property type="evidence" value="ECO:0007669"/>
    <property type="project" value="UniProtKB-SubCell"/>
</dbReference>
<keyword evidence="6 8" id="KW-0012">Acyltransferase</keyword>
<evidence type="ECO:0000256" key="7">
    <source>
        <dbReference type="SAM" id="Phobius"/>
    </source>
</evidence>
<dbReference type="Pfam" id="PF03279">
    <property type="entry name" value="Lip_A_acyltrans"/>
    <property type="match status" value="1"/>
</dbReference>
<evidence type="ECO:0000313" key="9">
    <source>
        <dbReference type="Proteomes" id="UP000283433"/>
    </source>
</evidence>
<keyword evidence="9" id="KW-1185">Reference proteome</keyword>
<dbReference type="PANTHER" id="PTHR30606:SF10">
    <property type="entry name" value="PHOSPHATIDYLINOSITOL MANNOSIDE ACYLTRANSFERASE"/>
    <property type="match status" value="1"/>
</dbReference>
<organism evidence="8 9">
    <name type="scientific">Pelobium manganitolerans</name>
    <dbReference type="NCBI Taxonomy" id="1842495"/>
    <lineage>
        <taxon>Bacteria</taxon>
        <taxon>Pseudomonadati</taxon>
        <taxon>Bacteroidota</taxon>
        <taxon>Sphingobacteriia</taxon>
        <taxon>Sphingobacteriales</taxon>
        <taxon>Sphingobacteriaceae</taxon>
        <taxon>Pelobium</taxon>
    </lineage>
</organism>